<name>A0A4Z1ICT1_9HELO</name>
<comment type="caution">
    <text evidence="1">The sequence shown here is derived from an EMBL/GenBank/DDBJ whole genome shotgun (WGS) entry which is preliminary data.</text>
</comment>
<proteinExistence type="predicted"/>
<sequence>MASLPGDMIIRFRTLTGTNSLLSQLTQNWQTTDSVRFLLPFSAAKERSSFCIDAIGRIYTN</sequence>
<gene>
    <name evidence="1" type="ORF">BOTNAR_0216g00150</name>
</gene>
<evidence type="ECO:0000313" key="2">
    <source>
        <dbReference type="Proteomes" id="UP000297452"/>
    </source>
</evidence>
<reference evidence="1 2" key="1">
    <citation type="submission" date="2017-12" db="EMBL/GenBank/DDBJ databases">
        <title>Comparative genomics of Botrytis spp.</title>
        <authorList>
            <person name="Valero-Jimenez C.A."/>
            <person name="Tapia P."/>
            <person name="Veloso J."/>
            <person name="Silva-Moreno E."/>
            <person name="Staats M."/>
            <person name="Valdes J.H."/>
            <person name="Van Kan J.A.L."/>
        </authorList>
    </citation>
    <scope>NUCLEOTIDE SEQUENCE [LARGE SCALE GENOMIC DNA]</scope>
    <source>
        <strain evidence="1 2">MUCL2120</strain>
    </source>
</reference>
<keyword evidence="2" id="KW-1185">Reference proteome</keyword>
<accession>A0A4Z1ICT1</accession>
<dbReference type="Proteomes" id="UP000297452">
    <property type="component" value="Unassembled WGS sequence"/>
</dbReference>
<protein>
    <submittedName>
        <fullName evidence="1">Uncharacterized protein</fullName>
    </submittedName>
</protein>
<dbReference type="EMBL" id="PQXJ01000216">
    <property type="protein sequence ID" value="TGO56760.1"/>
    <property type="molecule type" value="Genomic_DNA"/>
</dbReference>
<dbReference type="AlphaFoldDB" id="A0A4Z1ICT1"/>
<evidence type="ECO:0000313" key="1">
    <source>
        <dbReference type="EMBL" id="TGO56760.1"/>
    </source>
</evidence>
<organism evidence="1 2">
    <name type="scientific">Botryotinia narcissicola</name>
    <dbReference type="NCBI Taxonomy" id="278944"/>
    <lineage>
        <taxon>Eukaryota</taxon>
        <taxon>Fungi</taxon>
        <taxon>Dikarya</taxon>
        <taxon>Ascomycota</taxon>
        <taxon>Pezizomycotina</taxon>
        <taxon>Leotiomycetes</taxon>
        <taxon>Helotiales</taxon>
        <taxon>Sclerotiniaceae</taxon>
        <taxon>Botryotinia</taxon>
    </lineage>
</organism>